<dbReference type="EMBL" id="JBHFNT010000017">
    <property type="protein sequence ID" value="MFB2833131.1"/>
    <property type="molecule type" value="Genomic_DNA"/>
</dbReference>
<evidence type="ECO:0008006" key="3">
    <source>
        <dbReference type="Google" id="ProtNLM"/>
    </source>
</evidence>
<comment type="caution">
    <text evidence="1">The sequence shown here is derived from an EMBL/GenBank/DDBJ whole genome shotgun (WGS) entry which is preliminary data.</text>
</comment>
<evidence type="ECO:0000313" key="1">
    <source>
        <dbReference type="EMBL" id="MFB2833131.1"/>
    </source>
</evidence>
<organism evidence="1 2">
    <name type="scientific">Floridaenema evergladense BLCC-F167</name>
    <dbReference type="NCBI Taxonomy" id="3153639"/>
    <lineage>
        <taxon>Bacteria</taxon>
        <taxon>Bacillati</taxon>
        <taxon>Cyanobacteriota</taxon>
        <taxon>Cyanophyceae</taxon>
        <taxon>Oscillatoriophycideae</taxon>
        <taxon>Aerosakkonematales</taxon>
        <taxon>Aerosakkonemataceae</taxon>
        <taxon>Floridanema</taxon>
        <taxon>Floridanema evergladense</taxon>
    </lineage>
</organism>
<keyword evidence="2" id="KW-1185">Reference proteome</keyword>
<protein>
    <recommendedName>
        <fullName evidence="3">Chalcone isomerase domain-containing protein</fullName>
    </recommendedName>
</protein>
<reference evidence="1 2" key="1">
    <citation type="submission" date="2024-09" db="EMBL/GenBank/DDBJ databases">
        <title>Floridaenema gen nov. (Aerosakkonemataceae, Aerosakkonematales ord. nov., Cyanobacteria) from benthic tropical and subtropical fresh waters, with the description of four new species.</title>
        <authorList>
            <person name="Moretto J.A."/>
            <person name="Berthold D.E."/>
            <person name="Lefler F.W."/>
            <person name="Huang I.-S."/>
            <person name="Laughinghouse H. IV."/>
        </authorList>
    </citation>
    <scope>NUCLEOTIDE SEQUENCE [LARGE SCALE GENOMIC DNA]</scope>
    <source>
        <strain evidence="1 2">BLCC-F167</strain>
    </source>
</reference>
<gene>
    <name evidence="1" type="ORF">ACE1CA_01210</name>
</gene>
<sequence>MKAKGLLRLGMGIAIALFCVHEVCHQAYRANALPGQTTAEVAAWIKGNPTLSPYSGQTLLVNRTDTPAQRFTFEASVLAPGLAVPSEEPGIVRTERINLFDMINGVTFNRLQESLRSIYGLAIYQDFQQARVIYSYPNPAMVQEARTLTLPLQEALKGELRLGSRFAYWVEFPQPQNGKPIMGKITILLKSDLDKLEAQLRNR</sequence>
<proteinExistence type="predicted"/>
<evidence type="ECO:0000313" key="2">
    <source>
        <dbReference type="Proteomes" id="UP001576780"/>
    </source>
</evidence>
<accession>A0ABV4WED6</accession>
<dbReference type="Proteomes" id="UP001576780">
    <property type="component" value="Unassembled WGS sequence"/>
</dbReference>
<dbReference type="RefSeq" id="WP_413275599.1">
    <property type="nucleotide sequence ID" value="NZ_JBHFNT010000017.1"/>
</dbReference>
<name>A0ABV4WED6_9CYAN</name>